<dbReference type="UniPathway" id="UPA00538">
    <property type="reaction ID" value="UER00592"/>
</dbReference>
<dbReference type="AlphaFoldDB" id="A0A552U7Z6"/>
<keyword evidence="2 5" id="KW-0808">Transferase</keyword>
<dbReference type="PROSITE" id="PS51733">
    <property type="entry name" value="BPL_LPL_CATALYTIC"/>
    <property type="match status" value="1"/>
</dbReference>
<comment type="similarity">
    <text evidence="5 6">Belongs to the LipB family.</text>
</comment>
<reference evidence="11 12" key="1">
    <citation type="submission" date="2019-07" db="EMBL/GenBank/DDBJ databases">
        <title>Novel species isolated from glacier.</title>
        <authorList>
            <person name="Liu Q."/>
            <person name="Xin Y.-H."/>
        </authorList>
    </citation>
    <scope>NUCLEOTIDE SEQUENCE [LARGE SCALE GENOMIC DNA]</scope>
    <source>
        <strain evidence="11 12">LB1R16</strain>
    </source>
</reference>
<dbReference type="GO" id="GO:0005737">
    <property type="term" value="C:cytoplasm"/>
    <property type="evidence" value="ECO:0007669"/>
    <property type="project" value="UniProtKB-SubCell"/>
</dbReference>
<comment type="subcellular location">
    <subcellularLocation>
        <location evidence="5">Cytoplasm</location>
    </subcellularLocation>
</comment>
<evidence type="ECO:0000256" key="7">
    <source>
        <dbReference type="PIRSR" id="PIRSR016262-1"/>
    </source>
</evidence>
<dbReference type="GO" id="GO:0033819">
    <property type="term" value="F:lipoyl(octanoyl) transferase activity"/>
    <property type="evidence" value="ECO:0007669"/>
    <property type="project" value="UniProtKB-EC"/>
</dbReference>
<sequence length="212" mass="22438">MEWRVEPGLVDYRHALAVMDARVEAIRAGTADELIWLVEHPPLYTAGTSAAPAELLDARFPVFASGRGGRYTYHGPGQRVVYVMIDLDRRGRDLRAYVAALEAWVIAALARLGVTALTAPGRIGVWVPTSVGEAKIAALGVRVRRWVTSHGVAINVAPDLAHFGGIVPCGLEGFAVTSLAALGGKADMPAVDDALRASVPSLIDLARTAAPL</sequence>
<dbReference type="EC" id="2.3.1.181" evidence="5 6"/>
<accession>A0A552U7Z6</accession>
<feature type="site" description="Lowers pKa of active site Cys" evidence="5 9">
    <location>
        <position position="135"/>
    </location>
</feature>
<dbReference type="PIRSF" id="PIRSF016262">
    <property type="entry name" value="LPLase"/>
    <property type="match status" value="1"/>
</dbReference>
<evidence type="ECO:0000256" key="5">
    <source>
        <dbReference type="HAMAP-Rule" id="MF_00013"/>
    </source>
</evidence>
<dbReference type="PANTHER" id="PTHR10993:SF7">
    <property type="entry name" value="LIPOYLTRANSFERASE 2, MITOCHONDRIAL-RELATED"/>
    <property type="match status" value="1"/>
</dbReference>
<evidence type="ECO:0000256" key="1">
    <source>
        <dbReference type="ARBA" id="ARBA00004821"/>
    </source>
</evidence>
<dbReference type="Proteomes" id="UP000317894">
    <property type="component" value="Unassembled WGS sequence"/>
</dbReference>
<protein>
    <recommendedName>
        <fullName evidence="5 6">Octanoyltransferase</fullName>
        <ecNumber evidence="5 6">2.3.1.181</ecNumber>
    </recommendedName>
    <alternativeName>
        <fullName evidence="5">Lipoate-protein ligase B</fullName>
    </alternativeName>
    <alternativeName>
        <fullName evidence="5">Lipoyl/octanoyl transferase</fullName>
    </alternativeName>
    <alternativeName>
        <fullName evidence="5">Octanoyl-[acyl-carrier-protein]-protein N-octanoyltransferase</fullName>
    </alternativeName>
</protein>
<gene>
    <name evidence="5 11" type="primary">lipB</name>
    <name evidence="11" type="ORF">FMM06_11575</name>
</gene>
<evidence type="ECO:0000259" key="10">
    <source>
        <dbReference type="PROSITE" id="PS51733"/>
    </source>
</evidence>
<dbReference type="SUPFAM" id="SSF55681">
    <property type="entry name" value="Class II aaRS and biotin synthetases"/>
    <property type="match status" value="1"/>
</dbReference>
<evidence type="ECO:0000313" key="12">
    <source>
        <dbReference type="Proteomes" id="UP000317894"/>
    </source>
</evidence>
<dbReference type="InterPro" id="IPR045864">
    <property type="entry name" value="aa-tRNA-synth_II/BPL/LPL"/>
</dbReference>
<dbReference type="Gene3D" id="3.30.930.10">
    <property type="entry name" value="Bira Bifunctional Protein, Domain 2"/>
    <property type="match status" value="1"/>
</dbReference>
<keyword evidence="12" id="KW-1185">Reference proteome</keyword>
<dbReference type="PROSITE" id="PS01313">
    <property type="entry name" value="LIPB"/>
    <property type="match status" value="1"/>
</dbReference>
<dbReference type="NCBIfam" id="TIGR00214">
    <property type="entry name" value="lipB"/>
    <property type="match status" value="1"/>
</dbReference>
<feature type="binding site" evidence="5 8">
    <location>
        <begin position="151"/>
        <end position="153"/>
    </location>
    <ligand>
        <name>substrate</name>
    </ligand>
</feature>
<evidence type="ECO:0000256" key="8">
    <source>
        <dbReference type="PIRSR" id="PIRSR016262-2"/>
    </source>
</evidence>
<dbReference type="NCBIfam" id="NF010921">
    <property type="entry name" value="PRK14341.1"/>
    <property type="match status" value="1"/>
</dbReference>
<evidence type="ECO:0000256" key="3">
    <source>
        <dbReference type="ARBA" id="ARBA00023315"/>
    </source>
</evidence>
<comment type="function">
    <text evidence="4 5 6">Catalyzes the transfer of endogenously produced octanoic acid from octanoyl-acyl-carrier-protein onto the lipoyl domains of lipoate-dependent enzymes. Lipoyl-ACP can also act as a substrate although octanoyl-ACP is likely to be the physiological substrate.</text>
</comment>
<evidence type="ECO:0000313" key="11">
    <source>
        <dbReference type="EMBL" id="TRW14344.1"/>
    </source>
</evidence>
<dbReference type="InterPro" id="IPR020605">
    <property type="entry name" value="Octanoyltransferase_CS"/>
</dbReference>
<comment type="catalytic activity">
    <reaction evidence="5 6">
        <text>octanoyl-[ACP] + L-lysyl-[protein] = N(6)-octanoyl-L-lysyl-[protein] + holo-[ACP] + H(+)</text>
        <dbReference type="Rhea" id="RHEA:17665"/>
        <dbReference type="Rhea" id="RHEA-COMP:9636"/>
        <dbReference type="Rhea" id="RHEA-COMP:9685"/>
        <dbReference type="Rhea" id="RHEA-COMP:9752"/>
        <dbReference type="Rhea" id="RHEA-COMP:9928"/>
        <dbReference type="ChEBI" id="CHEBI:15378"/>
        <dbReference type="ChEBI" id="CHEBI:29969"/>
        <dbReference type="ChEBI" id="CHEBI:64479"/>
        <dbReference type="ChEBI" id="CHEBI:78463"/>
        <dbReference type="ChEBI" id="CHEBI:78809"/>
        <dbReference type="EC" id="2.3.1.181"/>
    </reaction>
</comment>
<feature type="active site" description="Acyl-thioester intermediate" evidence="5 7">
    <location>
        <position position="169"/>
    </location>
</feature>
<dbReference type="CDD" id="cd16444">
    <property type="entry name" value="LipB"/>
    <property type="match status" value="1"/>
</dbReference>
<dbReference type="OrthoDB" id="9787061at2"/>
<comment type="pathway">
    <text evidence="1 5 6">Protein modification; protein lipoylation via endogenous pathway; protein N(6)-(lipoyl)lysine from octanoyl-[acyl-carrier-protein]: step 1/2.</text>
</comment>
<comment type="miscellaneous">
    <text evidence="5">In the reaction, the free carboxyl group of octanoic acid is attached via an amide linkage to the epsilon-amino group of a specific lysine residue of lipoyl domains of lipoate-dependent enzymes.</text>
</comment>
<proteinExistence type="inferred from homology"/>
<dbReference type="Pfam" id="PF21948">
    <property type="entry name" value="LplA-B_cat"/>
    <property type="match status" value="1"/>
</dbReference>
<evidence type="ECO:0000256" key="6">
    <source>
        <dbReference type="PIRNR" id="PIRNR016262"/>
    </source>
</evidence>
<dbReference type="EMBL" id="VJWA01000002">
    <property type="protein sequence ID" value="TRW14344.1"/>
    <property type="molecule type" value="Genomic_DNA"/>
</dbReference>
<dbReference type="HAMAP" id="MF_00013">
    <property type="entry name" value="LipB"/>
    <property type="match status" value="1"/>
</dbReference>
<evidence type="ECO:0000256" key="2">
    <source>
        <dbReference type="ARBA" id="ARBA00022679"/>
    </source>
</evidence>
<dbReference type="GO" id="GO:0009249">
    <property type="term" value="P:protein lipoylation"/>
    <property type="evidence" value="ECO:0007669"/>
    <property type="project" value="InterPro"/>
</dbReference>
<dbReference type="NCBIfam" id="NF010925">
    <property type="entry name" value="PRK14345.1"/>
    <property type="match status" value="1"/>
</dbReference>
<feature type="domain" description="BPL/LPL catalytic" evidence="10">
    <location>
        <begin position="29"/>
        <end position="207"/>
    </location>
</feature>
<feature type="binding site" evidence="5 8">
    <location>
        <begin position="67"/>
        <end position="74"/>
    </location>
    <ligand>
        <name>substrate</name>
    </ligand>
</feature>
<evidence type="ECO:0000256" key="9">
    <source>
        <dbReference type="PIRSR" id="PIRSR016262-3"/>
    </source>
</evidence>
<dbReference type="InterPro" id="IPR000544">
    <property type="entry name" value="Octanoyltransferase"/>
</dbReference>
<keyword evidence="5" id="KW-0963">Cytoplasm</keyword>
<evidence type="ECO:0000256" key="4">
    <source>
        <dbReference type="ARBA" id="ARBA00024732"/>
    </source>
</evidence>
<dbReference type="InterPro" id="IPR004143">
    <property type="entry name" value="BPL_LPL_catalytic"/>
</dbReference>
<dbReference type="RefSeq" id="WP_144237549.1">
    <property type="nucleotide sequence ID" value="NZ_VJWA01000002.1"/>
</dbReference>
<keyword evidence="3 5" id="KW-0012">Acyltransferase</keyword>
<name>A0A552U7Z6_9SPHN</name>
<organism evidence="11 12">
    <name type="scientific">Glacieibacterium frigidum</name>
    <dbReference type="NCBI Taxonomy" id="2593303"/>
    <lineage>
        <taxon>Bacteria</taxon>
        <taxon>Pseudomonadati</taxon>
        <taxon>Pseudomonadota</taxon>
        <taxon>Alphaproteobacteria</taxon>
        <taxon>Sphingomonadales</taxon>
        <taxon>Sphingosinicellaceae</taxon>
        <taxon>Glacieibacterium</taxon>
    </lineage>
</organism>
<feature type="binding site" evidence="5 8">
    <location>
        <begin position="138"/>
        <end position="140"/>
    </location>
    <ligand>
        <name>substrate</name>
    </ligand>
</feature>
<comment type="caution">
    <text evidence="11">The sequence shown here is derived from an EMBL/GenBank/DDBJ whole genome shotgun (WGS) entry which is preliminary data.</text>
</comment>
<dbReference type="PANTHER" id="PTHR10993">
    <property type="entry name" value="OCTANOYLTRANSFERASE"/>
    <property type="match status" value="1"/>
</dbReference>